<reference evidence="5" key="1">
    <citation type="submission" date="2025-08" db="UniProtKB">
        <authorList>
            <consortium name="RefSeq"/>
        </authorList>
    </citation>
    <scope>IDENTIFICATION</scope>
    <source>
        <tissue evidence="5">Gonads</tissue>
    </source>
</reference>
<accession>A0A1S3J4Z5</accession>
<evidence type="ECO:0000256" key="2">
    <source>
        <dbReference type="SAM" id="Phobius"/>
    </source>
</evidence>
<evidence type="ECO:0000259" key="3">
    <source>
        <dbReference type="PROSITE" id="PS50041"/>
    </source>
</evidence>
<name>A0A1S3J4Z5_LINAN</name>
<dbReference type="InParanoid" id="A0A1S3J4Z5"/>
<dbReference type="PANTHER" id="PTHR22803">
    <property type="entry name" value="MANNOSE, PHOSPHOLIPASE, LECTIN RECEPTOR RELATED"/>
    <property type="match status" value="1"/>
</dbReference>
<evidence type="ECO:0000256" key="1">
    <source>
        <dbReference type="ARBA" id="ARBA00023157"/>
    </source>
</evidence>
<dbReference type="KEGG" id="lak:106170259"/>
<feature type="non-terminal residue" evidence="5">
    <location>
        <position position="1"/>
    </location>
</feature>
<feature type="domain" description="C-type lectin" evidence="3">
    <location>
        <begin position="230"/>
        <end position="346"/>
    </location>
</feature>
<feature type="domain" description="C-type lectin" evidence="3">
    <location>
        <begin position="1128"/>
        <end position="1238"/>
    </location>
</feature>
<keyword evidence="1" id="KW-1015">Disulfide bond</keyword>
<dbReference type="InterPro" id="IPR001304">
    <property type="entry name" value="C-type_lectin-like"/>
</dbReference>
<dbReference type="InterPro" id="IPR050111">
    <property type="entry name" value="C-type_lectin/snaclec_domain"/>
</dbReference>
<dbReference type="Gene3D" id="3.10.100.10">
    <property type="entry name" value="Mannose-Binding Protein A, subunit A"/>
    <property type="match status" value="14"/>
</dbReference>
<organism evidence="4 5">
    <name type="scientific">Lingula anatina</name>
    <name type="common">Brachiopod</name>
    <name type="synonym">Lingula unguis</name>
    <dbReference type="NCBI Taxonomy" id="7574"/>
    <lineage>
        <taxon>Eukaryota</taxon>
        <taxon>Metazoa</taxon>
        <taxon>Spiralia</taxon>
        <taxon>Lophotrochozoa</taxon>
        <taxon>Brachiopoda</taxon>
        <taxon>Linguliformea</taxon>
        <taxon>Lingulata</taxon>
        <taxon>Lingulida</taxon>
        <taxon>Linguloidea</taxon>
        <taxon>Lingulidae</taxon>
        <taxon>Lingula</taxon>
    </lineage>
</organism>
<feature type="domain" description="C-type lectin" evidence="3">
    <location>
        <begin position="1716"/>
        <end position="1846"/>
    </location>
</feature>
<dbReference type="Proteomes" id="UP000085678">
    <property type="component" value="Unplaced"/>
</dbReference>
<feature type="domain" description="C-type lectin" evidence="3">
    <location>
        <begin position="968"/>
        <end position="1102"/>
    </location>
</feature>
<feature type="domain" description="C-type lectin" evidence="3">
    <location>
        <begin position="1875"/>
        <end position="1986"/>
    </location>
</feature>
<feature type="transmembrane region" description="Helical" evidence="2">
    <location>
        <begin position="2177"/>
        <end position="2198"/>
    </location>
</feature>
<dbReference type="OrthoDB" id="441660at2759"/>
<dbReference type="SUPFAM" id="SSF56436">
    <property type="entry name" value="C-type lectin-like"/>
    <property type="match status" value="14"/>
</dbReference>
<dbReference type="SMART" id="SM00034">
    <property type="entry name" value="CLECT"/>
    <property type="match status" value="14"/>
</dbReference>
<feature type="domain" description="C-type lectin" evidence="3">
    <location>
        <begin position="1561"/>
        <end position="1688"/>
    </location>
</feature>
<keyword evidence="4" id="KW-1185">Reference proteome</keyword>
<dbReference type="InterPro" id="IPR016187">
    <property type="entry name" value="CTDL_fold"/>
</dbReference>
<keyword evidence="2" id="KW-1133">Transmembrane helix</keyword>
<keyword evidence="2" id="KW-0812">Transmembrane</keyword>
<sequence length="2242" mass="252580">DGKWGISDKCLNQQNFMCQISDRKVVNPPTVLPANGSCDPAWEAYSFSCYFFSQDDSKSWLEAQRTCEDERAYLVKVDDVREMSFISGKLVSSSWIGVNDRETEGQWVWHDNTVATYTNWAPDKPDNVDSGSEAHCGTVLFGNAKGLWDDVRCNEHRAEAVLEYSQSQTDVYYKSTGVTIPRFSDIFNYEFRNTPMLVFRAFSPVIPFISTSKEPSFTAKCGMFWEDDSFSEYCYQVNVGTLSWNEARLQCQHNGGDLASVTSLREQQYIAGKIGAISDMRYYWLGGNDLRYQNVWMWNDGAAFAYLNWATGHPNTEQRKDCMEIDAFKTEWKSEDCRQRRGYICKKKGHVTVTTSTVTTVDIGYPYCTDGWKHYDQSCYKVVKDKKQWSLAINACRREGGDLVSILSANENNFVSSLTGEMGYDPKEIWLGLNSKRMFNQYEWTDDSVVTFTSWKEREPSGHHGNGQCVSLLTTAEDIGKWKNNDCDQWLPFICKKIATHMVSPPTVMYDGCNKTAVGYRGSCYTVSNTIATWTEAGRLCNGSGGYLLALNNHLEQAYISGLIGNKATDTEYWIGLSKGSVESSYKWLTKNSQSTFTNWNKFHTGNEEYVCVAVSKTPDITGEWVDRKCSQRKLFICEYPRAGYVGDTPTTPSVSYECPEGWGWREFGDFCYKRYHHRGGYSWYEGRDHCRTIGGDLASFHSEIHLWNASDVSKYALRSPDIFWIGLSKPDKKTSHIWSDGSALDFTYWKDGEPNDHNGQEDCVEMNRHLGRWSDVNCYASRGVLCQLRKGDPLLTTVTATSPTPASQCGSDSKWFAYKDYCYTVSQSYGTNEVVSWQDARGQCLQSGGDLASIHDSDENDFVLYIASHKSFASKYWIGLNELDLESYKWSDGTATDYTSWSLNEPNDLHGGQKCVIFITETGHWSDENCGEALSYICKKHKDSSTTATPTPTPVIHGQCPVGFHGIGNKCYLIQGDGTDVSTLKNWTEAIDACAALNSKYTLASITNPLEEALVTTLLKGKTVDFWLGISMFWVGTRHRMRKFQWTDNTKVDFLYWDHGEPNGQSYGADMENCVSISTKTLSVGHWQDRKCAIRMGYVCQAWKDPTLTTQAPTQATTSCPLGYLSFGDACYQMTSPMTWEVAKVTCERQQDTLVSIMDGYEQAFLMLVTQQPPQPIWLGIYRNGSTYQWVDGWPADYLNWASIAPIGIDPSKCIALMPGGRWNDMPCTANLPSVCKRTSASPPTIIPEPENTGQCPSGNSWRPYGHHCYQFNQQFKRWGQANFHCYKQGGTLASITSQGIMRFIVKTLREMKSRQSRKYYIGLVRKFGGSFGWEDGSLVNYLNWEEMEPSNNTEKNCATIHPGNGGWQAANCLYFHNFICKIAKIPVPTTPGPACREDWFQRDNMCYKAFFKTGVHKKKWENARLFCQSEGGNLASFHSSEEIDWFMSRLKSTNRYSLNTRSLWIGLHLAANATDGANHTWSDGTANTYAPWGLGEPDNHNGREICVSLFKTKGTFRDDNCAAAKGWICKTSVTATPMPSTITTPIQGVGNCGENWNSFGEHCYYVSEDSSWTLTPKKSWFKARQWCLENAGDLLSIQTTGEEDFVTTLVSKTQYTKFWIGANSFDLQGYRWADGSPMIYINWAKGEPNSVHGSERCVNIHSGKNNVVPGTFNDDNCADEMPFICKKHQSSKTTGTMATTPSISGYCPRGFHGVGNRCYKFFGKVDSERKTWEDAAAECSTLGKEFSLASITNPLEQGYVTSHLQDTDVDLWIGLSSTFDYIYARRHVFRWLTNEEVSFVNWDVRSPTLGQSNDRECVKVRNTKRSLGRWVDLECSQVNGYICQTWKDSRISTPWTPAVSTSGACKSGYTSYNGQACYKLYIAAVSWEQARDQCTADGTLLAFVPDLRTEANIQLIMAEASGRPAWIGLKDMGQQNFSWVNEWPLTYTNWDQGQPSAAGQCGVITPSAKWRSSDCNNRYPFVCMSTEAKPPTTTVPLPGWCPEGNGWIEYGASCFFYDAHAYETWAGAKFECYKRGGQLASFANQDEVDFILGLTKSESTYRNLWIGLIRRFQDEFVWFDGTPVDFTNWSPGQPRDQGRSEDCVEFKVTTGEWDDIVCNRGLGFICKTPKIRPTASVSINETSPLQTESGNPTVSPETNKQTEAQMGLPVNGGTVAVIVLCLVIAYLLAIIGFTVFRRRQVSIALASFNKETGDTVAFSYADNKDTELFEIPFNDENERL</sequence>
<dbReference type="PROSITE" id="PS00615">
    <property type="entry name" value="C_TYPE_LECTIN_1"/>
    <property type="match status" value="8"/>
</dbReference>
<feature type="domain" description="C-type lectin" evidence="3">
    <location>
        <begin position="819"/>
        <end position="940"/>
    </location>
</feature>
<feature type="domain" description="C-type lectin" evidence="3">
    <location>
        <begin position="520"/>
        <end position="639"/>
    </location>
</feature>
<evidence type="ECO:0000313" key="5">
    <source>
        <dbReference type="RefSeq" id="XP_013405507.1"/>
    </source>
</evidence>
<dbReference type="InterPro" id="IPR016186">
    <property type="entry name" value="C-type_lectin-like/link_sf"/>
</dbReference>
<dbReference type="GeneID" id="106170259"/>
<feature type="domain" description="C-type lectin" evidence="3">
    <location>
        <begin position="668"/>
        <end position="788"/>
    </location>
</feature>
<feature type="domain" description="C-type lectin" evidence="3">
    <location>
        <begin position="1266"/>
        <end position="1383"/>
    </location>
</feature>
<evidence type="ECO:0000313" key="4">
    <source>
        <dbReference type="Proteomes" id="UP000085678"/>
    </source>
</evidence>
<dbReference type="CDD" id="cd00037">
    <property type="entry name" value="CLECT"/>
    <property type="match status" value="11"/>
</dbReference>
<protein>
    <submittedName>
        <fullName evidence="5">Macrophage mannose receptor 1-like</fullName>
    </submittedName>
</protein>
<gene>
    <name evidence="5" type="primary">LOC106170259</name>
</gene>
<feature type="domain" description="C-type lectin" evidence="3">
    <location>
        <begin position="45"/>
        <end position="157"/>
    </location>
</feature>
<feature type="domain" description="C-type lectin" evidence="3">
    <location>
        <begin position="2012"/>
        <end position="2129"/>
    </location>
</feature>
<feature type="domain" description="C-type lectin" evidence="3">
    <location>
        <begin position="375"/>
        <end position="496"/>
    </location>
</feature>
<dbReference type="Pfam" id="PF00059">
    <property type="entry name" value="Lectin_C"/>
    <property type="match status" value="14"/>
</dbReference>
<proteinExistence type="predicted"/>
<dbReference type="RefSeq" id="XP_013405507.1">
    <property type="nucleotide sequence ID" value="XM_013550053.1"/>
</dbReference>
<dbReference type="InterPro" id="IPR018378">
    <property type="entry name" value="C-type_lectin_CS"/>
</dbReference>
<keyword evidence="2" id="KW-0472">Membrane</keyword>
<dbReference type="PROSITE" id="PS50041">
    <property type="entry name" value="C_TYPE_LECTIN_2"/>
    <property type="match status" value="14"/>
</dbReference>
<feature type="domain" description="C-type lectin" evidence="3">
    <location>
        <begin position="1404"/>
        <end position="1532"/>
    </location>
</feature>